<dbReference type="SMART" id="SM00233">
    <property type="entry name" value="PH"/>
    <property type="match status" value="1"/>
</dbReference>
<dbReference type="OrthoDB" id="10057618at2759"/>
<dbReference type="SUPFAM" id="SSF47031">
    <property type="entry name" value="Second domain of FERM"/>
    <property type="match status" value="1"/>
</dbReference>
<evidence type="ECO:0000313" key="4">
    <source>
        <dbReference type="Proteomes" id="UP000007879"/>
    </source>
</evidence>
<dbReference type="InterPro" id="IPR014352">
    <property type="entry name" value="FERM/acyl-CoA-bd_prot_sf"/>
</dbReference>
<dbReference type="PROSITE" id="PS50003">
    <property type="entry name" value="PH_DOMAIN"/>
    <property type="match status" value="1"/>
</dbReference>
<dbReference type="CDD" id="cd14473">
    <property type="entry name" value="FERM_B-lobe"/>
    <property type="match status" value="2"/>
</dbReference>
<dbReference type="eggNOG" id="KOG3727">
    <property type="taxonomic scope" value="Eukaryota"/>
</dbReference>
<dbReference type="FunCoup" id="A0A1X7VDG3">
    <property type="interactions" value="703"/>
</dbReference>
<dbReference type="InterPro" id="IPR019748">
    <property type="entry name" value="FERM_central"/>
</dbReference>
<dbReference type="OMA" id="PEHGIHY"/>
<dbReference type="InterPro" id="IPR001849">
    <property type="entry name" value="PH_domain"/>
</dbReference>
<accession>A0A1X7VDG3</accession>
<dbReference type="EnsemblMetazoa" id="XM_003384575.3">
    <property type="protein sequence ID" value="XP_003384623.1"/>
    <property type="gene ID" value="LOC100637911"/>
</dbReference>
<dbReference type="InterPro" id="IPR035963">
    <property type="entry name" value="FERM_2"/>
</dbReference>
<dbReference type="InterPro" id="IPR040790">
    <property type="entry name" value="Kindlin_2_N"/>
</dbReference>
<keyword evidence="4" id="KW-1185">Reference proteome</keyword>
<dbReference type="InterPro" id="IPR019747">
    <property type="entry name" value="FERM_CS"/>
</dbReference>
<dbReference type="PANTHER" id="PTHR16160:SF13">
    <property type="entry name" value="FERMITIN 2-RELATED"/>
    <property type="match status" value="1"/>
</dbReference>
<dbReference type="SMART" id="SM00295">
    <property type="entry name" value="B41"/>
    <property type="match status" value="1"/>
</dbReference>
<sequence length="668" mass="76020">MADERKELDWDLSVNVPSKGITRKLRVTSSESVQAIIYKVASKLGEGDWSNFALWWPDKGVWLSKVRQTLYSYGIMSNSVLEFTCVQRNFIVELPDRTRYIMRIHVAMMTFYVVKVICDTLNIRHAEELSLMRSPFDKEGYVKATGYHRTKAKKTTLEAGQSVEDPTASPGHKTKLPSSLDPEAMLPGNDMNSGASIVKRLPDAPENGFFSDKVYRSATERAFINGLWLNSSKTLFEQEVNEGDLLYLRFRYYPFMDIDPRVDEARINQLYAQAKWSILVEEVDCTEEEVYTFAALQFQIKLAQSSPAYHQGAVAQTIDEPVTDINAAIDQLQIELGQTRDTNPAESRALQLTGYCKFSKGSRMTLKAAKRYFFLLKGTTLCCYKHEDSYTSGEPPLQRFNLTGAEAVPDLDLTKRKYCFNVLLPTSDENKELRLYFDTVDEYSSWMAGCRMAIKGRPLVKQGYEQELSSIKAFVSMQNTSEAGPSATTDELRPEDFVSPRMLKKHKPKVIARQILDAHSSMLNMSLMDAKMQYIRNWQALQGFGITYFVIKSGKSKKDEFLGIAYNRLILFDAHTMEEKNIWRYSAMRSWNVNWESKTMKIDHEQDKISFTCTSADLKIVHEFIGGNIWLSLRKSGDDLDVGMFVKLTGGVASNLEGWGAEVMAQFS</sequence>
<dbReference type="Pfam" id="PF18124">
    <property type="entry name" value="Kindlin_2_N"/>
    <property type="match status" value="1"/>
</dbReference>
<feature type="domain" description="PH" evidence="2">
    <location>
        <begin position="349"/>
        <end position="455"/>
    </location>
</feature>
<dbReference type="Pfam" id="PF00373">
    <property type="entry name" value="FERM_M"/>
    <property type="match status" value="1"/>
</dbReference>
<dbReference type="KEGG" id="aqu:100637911"/>
<dbReference type="AlphaFoldDB" id="A0A1X7VDG3"/>
<dbReference type="GO" id="GO:0005178">
    <property type="term" value="F:integrin binding"/>
    <property type="evidence" value="ECO:0007669"/>
    <property type="project" value="TreeGrafter"/>
</dbReference>
<feature type="region of interest" description="Disordered" evidence="1">
    <location>
        <begin position="153"/>
        <end position="181"/>
    </location>
</feature>
<dbReference type="CDD" id="cd17095">
    <property type="entry name" value="FERM_F0_kindlins"/>
    <property type="match status" value="1"/>
</dbReference>
<protein>
    <recommendedName>
        <fullName evidence="2">PH domain-containing protein</fullName>
    </recommendedName>
</protein>
<dbReference type="Gene3D" id="2.30.29.30">
    <property type="entry name" value="Pleckstrin-homology domain (PH domain)/Phosphotyrosine-binding domain (PTB)"/>
    <property type="match status" value="2"/>
</dbReference>
<dbReference type="PANTHER" id="PTHR16160">
    <property type="entry name" value="FERMITIN 2-RELATED"/>
    <property type="match status" value="1"/>
</dbReference>
<dbReference type="GO" id="GO:0030055">
    <property type="term" value="C:cell-substrate junction"/>
    <property type="evidence" value="ECO:0007669"/>
    <property type="project" value="TreeGrafter"/>
</dbReference>
<dbReference type="Pfam" id="PF00169">
    <property type="entry name" value="PH"/>
    <property type="match status" value="1"/>
</dbReference>
<dbReference type="PROSITE" id="PS00661">
    <property type="entry name" value="FERM_2"/>
    <property type="match status" value="1"/>
</dbReference>
<dbReference type="Proteomes" id="UP000007879">
    <property type="component" value="Unassembled WGS sequence"/>
</dbReference>
<reference evidence="4" key="1">
    <citation type="journal article" date="2010" name="Nature">
        <title>The Amphimedon queenslandica genome and the evolution of animal complexity.</title>
        <authorList>
            <person name="Srivastava M."/>
            <person name="Simakov O."/>
            <person name="Chapman J."/>
            <person name="Fahey B."/>
            <person name="Gauthier M.E."/>
            <person name="Mitros T."/>
            <person name="Richards G.S."/>
            <person name="Conaco C."/>
            <person name="Dacre M."/>
            <person name="Hellsten U."/>
            <person name="Larroux C."/>
            <person name="Putnam N.H."/>
            <person name="Stanke M."/>
            <person name="Adamska M."/>
            <person name="Darling A."/>
            <person name="Degnan S.M."/>
            <person name="Oakley T.H."/>
            <person name="Plachetzki D.C."/>
            <person name="Zhai Y."/>
            <person name="Adamski M."/>
            <person name="Calcino A."/>
            <person name="Cummins S.F."/>
            <person name="Goodstein D.M."/>
            <person name="Harris C."/>
            <person name="Jackson D.J."/>
            <person name="Leys S.P."/>
            <person name="Shu S."/>
            <person name="Woodcroft B.J."/>
            <person name="Vervoort M."/>
            <person name="Kosik K.S."/>
            <person name="Manning G."/>
            <person name="Degnan B.M."/>
            <person name="Rokhsar D.S."/>
        </authorList>
    </citation>
    <scope>NUCLEOTIDE SEQUENCE [LARGE SCALE GENOMIC DNA]</scope>
</reference>
<dbReference type="EnsemblMetazoa" id="Aqu2.1.38340_001">
    <property type="protein sequence ID" value="Aqu2.1.38340_001"/>
    <property type="gene ID" value="Aqu2.1.38340"/>
</dbReference>
<dbReference type="SUPFAM" id="SSF50729">
    <property type="entry name" value="PH domain-like"/>
    <property type="match status" value="2"/>
</dbReference>
<dbReference type="Gene3D" id="3.10.20.90">
    <property type="entry name" value="Phosphatidylinositol 3-kinase Catalytic Subunit, Chain A, domain 1"/>
    <property type="match status" value="2"/>
</dbReference>
<dbReference type="InterPro" id="IPR037843">
    <property type="entry name" value="Kindlin/fermitin"/>
</dbReference>
<dbReference type="InterPro" id="IPR011993">
    <property type="entry name" value="PH-like_dom_sf"/>
</dbReference>
<dbReference type="GO" id="GO:0007160">
    <property type="term" value="P:cell-matrix adhesion"/>
    <property type="evidence" value="ECO:0007669"/>
    <property type="project" value="TreeGrafter"/>
</dbReference>
<name>A0A1X7VDG3_AMPQE</name>
<dbReference type="Gene3D" id="1.20.80.10">
    <property type="match status" value="1"/>
</dbReference>
<dbReference type="GO" id="GO:0007229">
    <property type="term" value="P:integrin-mediated signaling pathway"/>
    <property type="evidence" value="ECO:0007669"/>
    <property type="project" value="InterPro"/>
</dbReference>
<dbReference type="CDD" id="cd13205">
    <property type="entry name" value="FERM_C_fermitin"/>
    <property type="match status" value="1"/>
</dbReference>
<evidence type="ECO:0000313" key="3">
    <source>
        <dbReference type="EnsemblMetazoa" id="Aqu2.1.38340_001"/>
    </source>
</evidence>
<dbReference type="STRING" id="400682.A0A1X7VDG3"/>
<evidence type="ECO:0000256" key="1">
    <source>
        <dbReference type="SAM" id="MobiDB-lite"/>
    </source>
</evidence>
<dbReference type="InterPro" id="IPR019749">
    <property type="entry name" value="Band_41_domain"/>
</dbReference>
<dbReference type="InParanoid" id="A0A1X7VDG3"/>
<organism evidence="3">
    <name type="scientific">Amphimedon queenslandica</name>
    <name type="common">Sponge</name>
    <dbReference type="NCBI Taxonomy" id="400682"/>
    <lineage>
        <taxon>Eukaryota</taxon>
        <taxon>Metazoa</taxon>
        <taxon>Porifera</taxon>
        <taxon>Demospongiae</taxon>
        <taxon>Heteroscleromorpha</taxon>
        <taxon>Haplosclerida</taxon>
        <taxon>Niphatidae</taxon>
        <taxon>Amphimedon</taxon>
    </lineage>
</organism>
<reference evidence="3" key="2">
    <citation type="submission" date="2017-05" db="UniProtKB">
        <authorList>
            <consortium name="EnsemblMetazoa"/>
        </authorList>
    </citation>
    <scope>IDENTIFICATION</scope>
</reference>
<proteinExistence type="predicted"/>
<evidence type="ECO:0000259" key="2">
    <source>
        <dbReference type="PROSITE" id="PS50003"/>
    </source>
</evidence>
<gene>
    <name evidence="3" type="primary">100637911</name>
</gene>